<evidence type="ECO:0000313" key="1">
    <source>
        <dbReference type="EMBL" id="GFH29986.1"/>
    </source>
</evidence>
<sequence length="47" mass="4928">MKRLVAALAALPGVVEQRDAAFLTPLKLVRKLQAAASSGAVPTPVDW</sequence>
<protein>
    <submittedName>
        <fullName evidence="1">Uncharacterized protein</fullName>
    </submittedName>
</protein>
<feature type="non-terminal residue" evidence="1">
    <location>
        <position position="1"/>
    </location>
</feature>
<keyword evidence="2" id="KW-1185">Reference proteome</keyword>
<dbReference type="Proteomes" id="UP000485058">
    <property type="component" value="Unassembled WGS sequence"/>
</dbReference>
<accession>A0A6A0ABB2</accession>
<reference evidence="1 2" key="1">
    <citation type="submission" date="2020-02" db="EMBL/GenBank/DDBJ databases">
        <title>Draft genome sequence of Haematococcus lacustris strain NIES-144.</title>
        <authorList>
            <person name="Morimoto D."/>
            <person name="Nakagawa S."/>
            <person name="Yoshida T."/>
            <person name="Sawayama S."/>
        </authorList>
    </citation>
    <scope>NUCLEOTIDE SEQUENCE [LARGE SCALE GENOMIC DNA]</scope>
    <source>
        <strain evidence="1 2">NIES-144</strain>
    </source>
</reference>
<name>A0A6A0ABB2_HAELA</name>
<proteinExistence type="predicted"/>
<organism evidence="1 2">
    <name type="scientific">Haematococcus lacustris</name>
    <name type="common">Green alga</name>
    <name type="synonym">Haematococcus pluvialis</name>
    <dbReference type="NCBI Taxonomy" id="44745"/>
    <lineage>
        <taxon>Eukaryota</taxon>
        <taxon>Viridiplantae</taxon>
        <taxon>Chlorophyta</taxon>
        <taxon>core chlorophytes</taxon>
        <taxon>Chlorophyceae</taxon>
        <taxon>CS clade</taxon>
        <taxon>Chlamydomonadales</taxon>
        <taxon>Haematococcaceae</taxon>
        <taxon>Haematococcus</taxon>
    </lineage>
</organism>
<dbReference type="AlphaFoldDB" id="A0A6A0ABB2"/>
<gene>
    <name evidence="1" type="ORF">HaLaN_28751</name>
</gene>
<evidence type="ECO:0000313" key="2">
    <source>
        <dbReference type="Proteomes" id="UP000485058"/>
    </source>
</evidence>
<dbReference type="EMBL" id="BLLF01004633">
    <property type="protein sequence ID" value="GFH29986.1"/>
    <property type="molecule type" value="Genomic_DNA"/>
</dbReference>
<comment type="caution">
    <text evidence="1">The sequence shown here is derived from an EMBL/GenBank/DDBJ whole genome shotgun (WGS) entry which is preliminary data.</text>
</comment>